<sequence>MNWRASWMVTLLVVTLAGLLGKPVGTSAEFMAQGPYPPDGLRIPGSIELLSDTAYFPAADTPADQPEGWFSPQNVNVIETNGAWSIGAANWKIETMFGPRWIRPNPWEIDIAPPDHILLTSDTPLYSKMSERGGSVAALAPQEVKVVSAEKQWFYTNDTSSKAWIQIHTSWMGDLWAHIPVKQIGTVQDVSKPVYYQGIYGSKELLPLLQSVQTSMESASAGETRIIQEYTTIYDRYFFVETEVGPLWTSQAGVSIVPTNETLNLTTEIPLFTDPANKEIAVVSGEKVTAFEKITQPLWTGRGPYEIWHFSTWYHVHTSKGKGWINLLYGEPADAVNVHWRVSIHGDRELMRYPDVYYTSSVLLLRNQDVEVSAVWSMPNGATWLKASKEGHVGWIPLQSWNQDRFWDLDTGTELQIETQYPKQVVLKLDSKGVLKWNEDVDAGYVKEGVDVLKLKVLAEQLGYQQADVGDPNGAVRYSKGDYAFVLHKGGQRADIYWKDISTKSVTLSSIPQQQEGEWYLEQTDVKLLFGLSPIPWYEGHAYYEGAYKVELGTLPNKLAGTTAKLDAFLYDTQIQWTQKNLKDAIQPRLSLEENKDLGGKDALSSITVAPVSKAVTADTVTPLYHLSTSRTLTSGPHDLNIVLRVGERIVWMQPWHVVME</sequence>
<dbReference type="EMBL" id="CAKMMW010000039">
    <property type="protein sequence ID" value="CAH1230843.1"/>
    <property type="molecule type" value="Genomic_DNA"/>
</dbReference>
<comment type="caution">
    <text evidence="1">The sequence shown here is derived from an EMBL/GenBank/DDBJ whole genome shotgun (WGS) entry which is preliminary data.</text>
</comment>
<proteinExistence type="predicted"/>
<protein>
    <submittedName>
        <fullName evidence="1">Uncharacterized protein</fullName>
    </submittedName>
</protein>
<evidence type="ECO:0000313" key="1">
    <source>
        <dbReference type="EMBL" id="CAH1230843.1"/>
    </source>
</evidence>
<reference evidence="1" key="1">
    <citation type="submission" date="2022-01" db="EMBL/GenBank/DDBJ databases">
        <authorList>
            <person name="Criscuolo A."/>
        </authorList>
    </citation>
    <scope>NUCLEOTIDE SEQUENCE</scope>
    <source>
        <strain evidence="1">CIP111891</strain>
    </source>
</reference>
<organism evidence="1 2">
    <name type="scientific">Paenibacillus allorhizoplanae</name>
    <dbReference type="NCBI Taxonomy" id="2905648"/>
    <lineage>
        <taxon>Bacteria</taxon>
        <taxon>Bacillati</taxon>
        <taxon>Bacillota</taxon>
        <taxon>Bacilli</taxon>
        <taxon>Bacillales</taxon>
        <taxon>Paenibacillaceae</taxon>
        <taxon>Paenibacillus</taxon>
    </lineage>
</organism>
<name>A0ABM9CYN6_9BACL</name>
<gene>
    <name evidence="1" type="ORF">PAECIP111891_06746</name>
</gene>
<accession>A0ABM9CYN6</accession>
<dbReference type="Proteomes" id="UP000838821">
    <property type="component" value="Unassembled WGS sequence"/>
</dbReference>
<evidence type="ECO:0000313" key="2">
    <source>
        <dbReference type="Proteomes" id="UP000838821"/>
    </source>
</evidence>
<keyword evidence="2" id="KW-1185">Reference proteome</keyword>